<gene>
    <name evidence="6" type="ORF">PHYBOEH_003370</name>
</gene>
<proteinExistence type="inferred from homology"/>
<comment type="similarity">
    <text evidence="2">Belongs to the Necrosis inducing protein (NPP1) family.</text>
</comment>
<dbReference type="PANTHER" id="PTHR33657:SF8">
    <property type="entry name" value="DOMAIN PROTEIN, PUTATIVE (AFU_ORTHOLOGUE AFUA_5G00600)-RELATED"/>
    <property type="match status" value="1"/>
</dbReference>
<dbReference type="EMBL" id="JAGDFL010000195">
    <property type="protein sequence ID" value="KAG7395651.1"/>
    <property type="molecule type" value="Genomic_DNA"/>
</dbReference>
<organism evidence="6 7">
    <name type="scientific">Phytophthora boehmeriae</name>
    <dbReference type="NCBI Taxonomy" id="109152"/>
    <lineage>
        <taxon>Eukaryota</taxon>
        <taxon>Sar</taxon>
        <taxon>Stramenopiles</taxon>
        <taxon>Oomycota</taxon>
        <taxon>Peronosporomycetes</taxon>
        <taxon>Peronosporales</taxon>
        <taxon>Peronosporaceae</taxon>
        <taxon>Phytophthora</taxon>
    </lineage>
</organism>
<sequence>MHLRTIVVAAFTALFTLCDAASIDHDKVQPFSQPEPVIVSEKAAIKFKPQLSIEFGCVVFPAVNAAGETSGGLKGTGGNTGCKISFLGSQVYGRAAWYKDIWAIMYAWYFPKAFWGDLPKRRHDWKNVVVWIDNPAVETPKLLGISTSRSRGYLKTAPVPEAIGTTPMISIDSPLWFSDNYLRLTGDAGQFHDLIMWEQLTDAARAALNSTEFDKAKVPFIDDNFNENLEEAWPF</sequence>
<keyword evidence="7" id="KW-1185">Reference proteome</keyword>
<evidence type="ECO:0000313" key="6">
    <source>
        <dbReference type="EMBL" id="KAG7395651.1"/>
    </source>
</evidence>
<evidence type="ECO:0000313" key="7">
    <source>
        <dbReference type="Proteomes" id="UP000693981"/>
    </source>
</evidence>
<feature type="signal peptide" evidence="5">
    <location>
        <begin position="1"/>
        <end position="20"/>
    </location>
</feature>
<evidence type="ECO:0000256" key="2">
    <source>
        <dbReference type="ARBA" id="ARBA00009520"/>
    </source>
</evidence>
<keyword evidence="4" id="KW-0843">Virulence</keyword>
<evidence type="ECO:0000256" key="4">
    <source>
        <dbReference type="ARBA" id="ARBA00023026"/>
    </source>
</evidence>
<dbReference type="InterPro" id="IPR008701">
    <property type="entry name" value="NPP1"/>
</dbReference>
<reference evidence="6" key="1">
    <citation type="submission" date="2021-02" db="EMBL/GenBank/DDBJ databases">
        <authorList>
            <person name="Palmer J.M."/>
        </authorList>
    </citation>
    <scope>NUCLEOTIDE SEQUENCE</scope>
    <source>
        <strain evidence="6">SCRP23</strain>
    </source>
</reference>
<evidence type="ECO:0000256" key="3">
    <source>
        <dbReference type="ARBA" id="ARBA00022525"/>
    </source>
</evidence>
<dbReference type="PANTHER" id="PTHR33657">
    <property type="entry name" value="DOMAIN PROTEIN, PUTATIVE (AFU_ORTHOLOGUE AFUA_5G00600)-RELATED"/>
    <property type="match status" value="1"/>
</dbReference>
<keyword evidence="3" id="KW-0964">Secreted</keyword>
<dbReference type="PIRSF" id="PIRSF029958">
    <property type="entry name" value="Necrosis-inducing_protein"/>
    <property type="match status" value="1"/>
</dbReference>
<protein>
    <recommendedName>
        <fullName evidence="8">Necrosis inducing-like protein NPP1 type</fullName>
    </recommendedName>
</protein>
<evidence type="ECO:0008006" key="8">
    <source>
        <dbReference type="Google" id="ProtNLM"/>
    </source>
</evidence>
<dbReference type="OrthoDB" id="89086at2759"/>
<comment type="subcellular location">
    <subcellularLocation>
        <location evidence="1">Secreted</location>
    </subcellularLocation>
</comment>
<accession>A0A8T1WQZ8</accession>
<comment type="caution">
    <text evidence="6">The sequence shown here is derived from an EMBL/GenBank/DDBJ whole genome shotgun (WGS) entry which is preliminary data.</text>
</comment>
<feature type="chain" id="PRO_5035853600" description="Necrosis inducing-like protein NPP1 type" evidence="5">
    <location>
        <begin position="21"/>
        <end position="235"/>
    </location>
</feature>
<dbReference type="Pfam" id="PF05630">
    <property type="entry name" value="NPP1"/>
    <property type="match status" value="1"/>
</dbReference>
<dbReference type="GO" id="GO:0005576">
    <property type="term" value="C:extracellular region"/>
    <property type="evidence" value="ECO:0007669"/>
    <property type="project" value="UniProtKB-SubCell"/>
</dbReference>
<dbReference type="AlphaFoldDB" id="A0A8T1WQZ8"/>
<evidence type="ECO:0000256" key="1">
    <source>
        <dbReference type="ARBA" id="ARBA00004613"/>
    </source>
</evidence>
<dbReference type="Proteomes" id="UP000693981">
    <property type="component" value="Unassembled WGS sequence"/>
</dbReference>
<evidence type="ECO:0000256" key="5">
    <source>
        <dbReference type="SAM" id="SignalP"/>
    </source>
</evidence>
<keyword evidence="5" id="KW-0732">Signal</keyword>
<name>A0A8T1WQZ8_9STRA</name>